<evidence type="ECO:0000313" key="7">
    <source>
        <dbReference type="EMBL" id="SMN18236.1"/>
    </source>
</evidence>
<dbReference type="OrthoDB" id="6270329at2759"/>
<gene>
    <name evidence="7" type="ORF">KASA_0Q06831G</name>
</gene>
<dbReference type="PROSITE" id="PS00518">
    <property type="entry name" value="ZF_RING_1"/>
    <property type="match status" value="1"/>
</dbReference>
<dbReference type="InterPro" id="IPR017907">
    <property type="entry name" value="Znf_RING_CS"/>
</dbReference>
<name>A0A1X7QZ04_9SACH</name>
<dbReference type="GO" id="GO:0006511">
    <property type="term" value="P:ubiquitin-dependent protein catabolic process"/>
    <property type="evidence" value="ECO:0007669"/>
    <property type="project" value="TreeGrafter"/>
</dbReference>
<dbReference type="EMBL" id="FXLY01000002">
    <property type="protein sequence ID" value="SMN18236.1"/>
    <property type="molecule type" value="Genomic_DNA"/>
</dbReference>
<dbReference type="InterPro" id="IPR018957">
    <property type="entry name" value="Znf_C3HC4_RING-type"/>
</dbReference>
<dbReference type="Gene3D" id="3.30.40.10">
    <property type="entry name" value="Zinc/RING finger domain, C3HC4 (zinc finger)"/>
    <property type="match status" value="1"/>
</dbReference>
<keyword evidence="7" id="KW-0436">Ligase</keyword>
<evidence type="ECO:0000256" key="3">
    <source>
        <dbReference type="ARBA" id="ARBA00022833"/>
    </source>
</evidence>
<accession>A0A1X7QZ04</accession>
<dbReference type="GO" id="GO:0033768">
    <property type="term" value="C:SUMO-targeted ubiquitin ligase complex"/>
    <property type="evidence" value="ECO:0007669"/>
    <property type="project" value="TreeGrafter"/>
</dbReference>
<dbReference type="PROSITE" id="PS50089">
    <property type="entry name" value="ZF_RING_2"/>
    <property type="match status" value="1"/>
</dbReference>
<dbReference type="SUPFAM" id="SSF57850">
    <property type="entry name" value="RING/U-box"/>
    <property type="match status" value="1"/>
</dbReference>
<feature type="compositionally biased region" description="Polar residues" evidence="5">
    <location>
        <begin position="160"/>
        <end position="172"/>
    </location>
</feature>
<dbReference type="SMART" id="SM00184">
    <property type="entry name" value="RING"/>
    <property type="match status" value="1"/>
</dbReference>
<dbReference type="InterPro" id="IPR001841">
    <property type="entry name" value="Znf_RING"/>
</dbReference>
<dbReference type="Pfam" id="PF00097">
    <property type="entry name" value="zf-C3HC4"/>
    <property type="match status" value="1"/>
</dbReference>
<keyword evidence="3" id="KW-0862">Zinc</keyword>
<dbReference type="PANTHER" id="PTHR47094:SF1">
    <property type="entry name" value="RING-TYPE E3 UBIQUITIN TRANSFERASE"/>
    <property type="match status" value="1"/>
</dbReference>
<keyword evidence="1" id="KW-0479">Metal-binding</keyword>
<dbReference type="STRING" id="1789683.A0A1X7QZ04"/>
<dbReference type="GO" id="GO:0008270">
    <property type="term" value="F:zinc ion binding"/>
    <property type="evidence" value="ECO:0007669"/>
    <property type="project" value="UniProtKB-KW"/>
</dbReference>
<dbReference type="GO" id="GO:0032183">
    <property type="term" value="F:SUMO binding"/>
    <property type="evidence" value="ECO:0007669"/>
    <property type="project" value="TreeGrafter"/>
</dbReference>
<dbReference type="AlphaFoldDB" id="A0A1X7QZ04"/>
<dbReference type="GO" id="GO:0140082">
    <property type="term" value="F:SUMO-ubiquitin ligase activity"/>
    <property type="evidence" value="ECO:0007669"/>
    <property type="project" value="TreeGrafter"/>
</dbReference>
<evidence type="ECO:0000256" key="5">
    <source>
        <dbReference type="SAM" id="MobiDB-lite"/>
    </source>
</evidence>
<keyword evidence="2 4" id="KW-0863">Zinc-finger</keyword>
<reference evidence="7 8" key="1">
    <citation type="submission" date="2017-04" db="EMBL/GenBank/DDBJ databases">
        <authorList>
            <person name="Afonso C.L."/>
            <person name="Miller P.J."/>
            <person name="Scott M.A."/>
            <person name="Spackman E."/>
            <person name="Goraichik I."/>
            <person name="Dimitrov K.M."/>
            <person name="Suarez D.L."/>
            <person name="Swayne D.E."/>
        </authorList>
    </citation>
    <scope>NUCLEOTIDE SEQUENCE [LARGE SCALE GENOMIC DNA]</scope>
</reference>
<organism evidence="7 8">
    <name type="scientific">Maudiozyma saulgeensis</name>
    <dbReference type="NCBI Taxonomy" id="1789683"/>
    <lineage>
        <taxon>Eukaryota</taxon>
        <taxon>Fungi</taxon>
        <taxon>Dikarya</taxon>
        <taxon>Ascomycota</taxon>
        <taxon>Saccharomycotina</taxon>
        <taxon>Saccharomycetes</taxon>
        <taxon>Saccharomycetales</taxon>
        <taxon>Saccharomycetaceae</taxon>
        <taxon>Maudiozyma</taxon>
    </lineage>
</organism>
<feature type="compositionally biased region" description="Acidic residues" evidence="5">
    <location>
        <begin position="43"/>
        <end position="57"/>
    </location>
</feature>
<evidence type="ECO:0000256" key="4">
    <source>
        <dbReference type="PROSITE-ProRule" id="PRU00175"/>
    </source>
</evidence>
<dbReference type="Proteomes" id="UP000196158">
    <property type="component" value="Unassembled WGS sequence"/>
</dbReference>
<feature type="region of interest" description="Disordered" evidence="5">
    <location>
        <begin position="1"/>
        <end position="99"/>
    </location>
</feature>
<evidence type="ECO:0000256" key="1">
    <source>
        <dbReference type="ARBA" id="ARBA00022723"/>
    </source>
</evidence>
<dbReference type="PANTHER" id="PTHR47094">
    <property type="entry name" value="ELFLESS, ISOFORM B"/>
    <property type="match status" value="1"/>
</dbReference>
<feature type="region of interest" description="Disordered" evidence="5">
    <location>
        <begin position="160"/>
        <end position="188"/>
    </location>
</feature>
<keyword evidence="8" id="KW-1185">Reference proteome</keyword>
<evidence type="ECO:0000313" key="8">
    <source>
        <dbReference type="Proteomes" id="UP000196158"/>
    </source>
</evidence>
<feature type="compositionally biased region" description="Low complexity" evidence="5">
    <location>
        <begin position="1"/>
        <end position="21"/>
    </location>
</feature>
<sequence length="308" mass="33970">MSSVAPNNNEPNQQNGDNGPNSGTGNDSTSPVPRKRRRSDGGESSEDNNNENDDGEVVNDQNEILNANTVLPSNEQVNDTHDQDENSETSADVRAYPNDIETRRITELEPDFDLNNAFDDETPSNTEPVTVPSPGIDSEVENNIHISNGSTVEPVNLATQETEPNVISNGETTSRENISDTSNNQNRNTSEDIIISSVHNVTPTLIDDEATEQQVVEISDEELEKEIESKAASKYKAARDYQCPICFDPPDTALITRCGHVFCCDCLFHMVNSSRTNRSSGHCALCRSNVKFNDVKLVIMRKKRVKKS</sequence>
<proteinExistence type="predicted"/>
<feature type="compositionally biased region" description="Polar residues" evidence="5">
    <location>
        <begin position="64"/>
        <end position="77"/>
    </location>
</feature>
<dbReference type="InterPro" id="IPR013083">
    <property type="entry name" value="Znf_RING/FYVE/PHD"/>
</dbReference>
<dbReference type="GO" id="GO:0061630">
    <property type="term" value="F:ubiquitin protein ligase activity"/>
    <property type="evidence" value="ECO:0007669"/>
    <property type="project" value="InterPro"/>
</dbReference>
<evidence type="ECO:0000256" key="2">
    <source>
        <dbReference type="ARBA" id="ARBA00022771"/>
    </source>
</evidence>
<feature type="domain" description="RING-type" evidence="6">
    <location>
        <begin position="243"/>
        <end position="287"/>
    </location>
</feature>
<dbReference type="GO" id="GO:0016874">
    <property type="term" value="F:ligase activity"/>
    <property type="evidence" value="ECO:0007669"/>
    <property type="project" value="UniProtKB-KW"/>
</dbReference>
<protein>
    <submittedName>
        <fullName evidence="7">Similar to Saccharomyces cerevisiae YER116C SLX8 Subunit of the Slx5-Slx8 SUMO-targeted ubiquitin ligase (STUbL) complex</fullName>
    </submittedName>
</protein>
<evidence type="ECO:0000259" key="6">
    <source>
        <dbReference type="PROSITE" id="PS50089"/>
    </source>
</evidence>
<dbReference type="InterPro" id="IPR049627">
    <property type="entry name" value="SLX8"/>
</dbReference>
<feature type="compositionally biased region" description="Polar residues" evidence="5">
    <location>
        <begin position="179"/>
        <end position="188"/>
    </location>
</feature>